<sequence>MTSHIIPEPGYSGSSTMERVRKCNFKRSTATDTPVRKPTFYFDYAVLRSVREHAVYLLIPILAGSNDSRTSHSKAGPLAGGIVGGLLVIALLLLGWYFWKRKRATAVQHAKQQPYDPEPYIIPVPVRQSGPTTVSHSVGVNSSGIVIHPARTLDSDCPVSKT</sequence>
<keyword evidence="1" id="KW-0812">Transmembrane</keyword>
<keyword evidence="1" id="KW-0472">Membrane</keyword>
<keyword evidence="1" id="KW-1133">Transmembrane helix</keyword>
<name>A0A0C9UNK3_SPHS4</name>
<dbReference type="EMBL" id="KN837262">
    <property type="protein sequence ID" value="KIJ30417.1"/>
    <property type="molecule type" value="Genomic_DNA"/>
</dbReference>
<reference evidence="2 3" key="1">
    <citation type="submission" date="2014-06" db="EMBL/GenBank/DDBJ databases">
        <title>Evolutionary Origins and Diversification of the Mycorrhizal Mutualists.</title>
        <authorList>
            <consortium name="DOE Joint Genome Institute"/>
            <consortium name="Mycorrhizal Genomics Consortium"/>
            <person name="Kohler A."/>
            <person name="Kuo A."/>
            <person name="Nagy L.G."/>
            <person name="Floudas D."/>
            <person name="Copeland A."/>
            <person name="Barry K.W."/>
            <person name="Cichocki N."/>
            <person name="Veneault-Fourrey C."/>
            <person name="LaButti K."/>
            <person name="Lindquist E.A."/>
            <person name="Lipzen A."/>
            <person name="Lundell T."/>
            <person name="Morin E."/>
            <person name="Murat C."/>
            <person name="Riley R."/>
            <person name="Ohm R."/>
            <person name="Sun H."/>
            <person name="Tunlid A."/>
            <person name="Henrissat B."/>
            <person name="Grigoriev I.V."/>
            <person name="Hibbett D.S."/>
            <person name="Martin F."/>
        </authorList>
    </citation>
    <scope>NUCLEOTIDE SEQUENCE [LARGE SCALE GENOMIC DNA]</scope>
    <source>
        <strain evidence="2 3">SS14</strain>
    </source>
</reference>
<accession>A0A0C9UNK3</accession>
<feature type="transmembrane region" description="Helical" evidence="1">
    <location>
        <begin position="78"/>
        <end position="99"/>
    </location>
</feature>
<evidence type="ECO:0000313" key="2">
    <source>
        <dbReference type="EMBL" id="KIJ30417.1"/>
    </source>
</evidence>
<dbReference type="AlphaFoldDB" id="A0A0C9UNK3"/>
<protein>
    <submittedName>
        <fullName evidence="2">Uncharacterized protein</fullName>
    </submittedName>
</protein>
<organism evidence="2 3">
    <name type="scientific">Sphaerobolus stellatus (strain SS14)</name>
    <dbReference type="NCBI Taxonomy" id="990650"/>
    <lineage>
        <taxon>Eukaryota</taxon>
        <taxon>Fungi</taxon>
        <taxon>Dikarya</taxon>
        <taxon>Basidiomycota</taxon>
        <taxon>Agaricomycotina</taxon>
        <taxon>Agaricomycetes</taxon>
        <taxon>Phallomycetidae</taxon>
        <taxon>Geastrales</taxon>
        <taxon>Sphaerobolaceae</taxon>
        <taxon>Sphaerobolus</taxon>
    </lineage>
</organism>
<dbReference type="HOGENOM" id="CLU_1636478_0_0_1"/>
<evidence type="ECO:0000313" key="3">
    <source>
        <dbReference type="Proteomes" id="UP000054279"/>
    </source>
</evidence>
<keyword evidence="3" id="KW-1185">Reference proteome</keyword>
<gene>
    <name evidence="2" type="ORF">M422DRAFT_268070</name>
</gene>
<dbReference type="Proteomes" id="UP000054279">
    <property type="component" value="Unassembled WGS sequence"/>
</dbReference>
<proteinExistence type="predicted"/>
<evidence type="ECO:0000256" key="1">
    <source>
        <dbReference type="SAM" id="Phobius"/>
    </source>
</evidence>